<evidence type="ECO:0000313" key="2">
    <source>
        <dbReference type="Proteomes" id="UP001206878"/>
    </source>
</evidence>
<accession>A0AAW5MTZ7</accession>
<evidence type="ECO:0000313" key="1">
    <source>
        <dbReference type="EMBL" id="MCR6679466.1"/>
    </source>
</evidence>
<dbReference type="EMBL" id="JANPXH010001308">
    <property type="protein sequence ID" value="MCR6679466.1"/>
    <property type="molecule type" value="Genomic_DNA"/>
</dbReference>
<organism evidence="1 2">
    <name type="scientific">Escherichia marmotae</name>
    <dbReference type="NCBI Taxonomy" id="1499973"/>
    <lineage>
        <taxon>Bacteria</taxon>
        <taxon>Pseudomonadati</taxon>
        <taxon>Pseudomonadota</taxon>
        <taxon>Gammaproteobacteria</taxon>
        <taxon>Enterobacterales</taxon>
        <taxon>Enterobacteriaceae</taxon>
        <taxon>Escherichia</taxon>
    </lineage>
</organism>
<reference evidence="1" key="1">
    <citation type="submission" date="2022-07" db="EMBL/GenBank/DDBJ databases">
        <title>Diversity of ethanolamine utilization by human commensal Escherichia coli.</title>
        <authorList>
            <person name="Jubelin G."/>
        </authorList>
    </citation>
    <scope>NUCLEOTIDE SEQUENCE</scope>
    <source>
        <strain evidence="1">S1</strain>
    </source>
</reference>
<sequence length="81" mass="8623">DPGTQPKDASGAFTEIVERIGQVPGVLQASMIAGGIPLGGSMSITDLKIPGRKMDGDEGISIRRVTPDYHHALRIRLKDGR</sequence>
<feature type="non-terminal residue" evidence="1">
    <location>
        <position position="81"/>
    </location>
</feature>
<proteinExistence type="predicted"/>
<gene>
    <name evidence="1" type="ORF">NVV43_28865</name>
</gene>
<comment type="caution">
    <text evidence="1">The sequence shown here is derived from an EMBL/GenBank/DDBJ whole genome shotgun (WGS) entry which is preliminary data.</text>
</comment>
<protein>
    <submittedName>
        <fullName evidence="1">Uncharacterized protein</fullName>
    </submittedName>
</protein>
<name>A0AAW5MTZ7_9ESCH</name>
<feature type="non-terminal residue" evidence="1">
    <location>
        <position position="1"/>
    </location>
</feature>
<dbReference type="AlphaFoldDB" id="A0AAW5MTZ7"/>
<dbReference type="Proteomes" id="UP001206878">
    <property type="component" value="Unassembled WGS sequence"/>
</dbReference>